<dbReference type="Pfam" id="PF08329">
    <property type="entry name" value="ChitinaseA_N"/>
    <property type="match status" value="1"/>
</dbReference>
<proteinExistence type="predicted"/>
<dbReference type="InterPro" id="IPR001223">
    <property type="entry name" value="Glyco_hydro18_cat"/>
</dbReference>
<dbReference type="InterPro" id="IPR029070">
    <property type="entry name" value="Chitinase_insertion_sf"/>
</dbReference>
<dbReference type="Proteomes" id="UP000307706">
    <property type="component" value="Unassembled WGS sequence"/>
</dbReference>
<dbReference type="GO" id="GO:0000272">
    <property type="term" value="P:polysaccharide catabolic process"/>
    <property type="evidence" value="ECO:0007669"/>
    <property type="project" value="UniProtKB-KW"/>
</dbReference>
<dbReference type="SMART" id="SM00495">
    <property type="entry name" value="ChtBD3"/>
    <property type="match status" value="2"/>
</dbReference>
<sequence>MKYSPNRVSKTVRNALLLSMGVFTSHAFAVAPGAPSVGWMELNHSLITITDSLAYKDVVVKQSIDVPVSWSKWTGTAGETVNILLDGKVVATRALTEVTESQSGVETVTLSQGGNYKLTVQLCNLDGCTDSSNSKQLIVADTKGSHLAPLPMKVNDARFPIEMTNKSYVNTTGKVVAAYAAEWSVYRVQGMDYYIDNIPAENLTHIIYGFVAITGPNASFQSENPTGYETFQKVSAGLGDFELAPPDPWAAYMKPVGDQVNGDPIKGNYAQMMALKNRYPDLKIVPSIGGWSLSDPFYYMADDAKRKTFVESCRKFLRTWEFWDGIDIDWEFPGVPAANPNLGSPEDGATYIKLMRELRAMLDEEGARTGRHYELTSAINVGYDKLDKVNYGEAIKYMDYIMMMSYDYFGAWDLNALGHQTAVYPSDFRVNDRRTLEYNLSTGVDILNAQGVPSSKLIAGVAMYGRGWTGVEHTPGTHHMTGKATGPSKPEDAFKLEPGTLMYANIAQWKNQPDWEYHYDSVAQGAYLYRPSTGDLISYDDQNSVNAKGSLVMQRGLAGLFAWEIDTDNGDVLNWMHESLGHPLADGSNTAPVVNAGQDQRAISGSTVSLTASASDANNDAMTYKWQQTGGPAVALTTSNTLNAAFVAPDVTTEQQLSFKFIADDGKGGITADSVIVSVSLEVTNTPPIVNAGADQQVVSGSVAVKLDGSATRDNDGDTLTYTWRQVAGSNVAITNSNATIASFDAPTVTTSEQLTFALDVSDDGVTVYTDEVIVTVSPEGSTQAPPYDSAVAYNTGDKVSTYDNQLKQTLTWQANYWIQGETPSRFSDAWQLLTDVEFPWHIDVAYNAGSEVNHCDANAVCARYKAQWWTKGDEPGTAGVWKKL</sequence>
<dbReference type="SMART" id="SM00636">
    <property type="entry name" value="Glyco_18"/>
    <property type="match status" value="1"/>
</dbReference>
<keyword evidence="4" id="KW-0146">Chitin degradation</keyword>
<feature type="signal peptide" evidence="7">
    <location>
        <begin position="1"/>
        <end position="29"/>
    </location>
</feature>
<dbReference type="Gene3D" id="3.10.50.10">
    <property type="match status" value="1"/>
</dbReference>
<dbReference type="InterPro" id="IPR014756">
    <property type="entry name" value="Ig_E-set"/>
</dbReference>
<dbReference type="Gene3D" id="2.10.10.20">
    <property type="entry name" value="Carbohydrate-binding module superfamily 5/12"/>
    <property type="match status" value="2"/>
</dbReference>
<dbReference type="EC" id="3.2.1.14" evidence="2"/>
<dbReference type="PROSITE" id="PS51910">
    <property type="entry name" value="GH18_2"/>
    <property type="match status" value="1"/>
</dbReference>
<dbReference type="GO" id="GO:0008061">
    <property type="term" value="F:chitin binding"/>
    <property type="evidence" value="ECO:0007669"/>
    <property type="project" value="InterPro"/>
</dbReference>
<evidence type="ECO:0000256" key="5">
    <source>
        <dbReference type="ARBA" id="ARBA00023277"/>
    </source>
</evidence>
<keyword evidence="6" id="KW-0624">Polysaccharide degradation</keyword>
<evidence type="ECO:0000256" key="2">
    <source>
        <dbReference type="ARBA" id="ARBA00012729"/>
    </source>
</evidence>
<evidence type="ECO:0000256" key="1">
    <source>
        <dbReference type="ARBA" id="ARBA00000822"/>
    </source>
</evidence>
<dbReference type="CDD" id="cd02848">
    <property type="entry name" value="E_set_Chitinase_N"/>
    <property type="match status" value="1"/>
</dbReference>
<dbReference type="PANTHER" id="PTHR11177">
    <property type="entry name" value="CHITINASE"/>
    <property type="match status" value="1"/>
</dbReference>
<dbReference type="Proteomes" id="UP000305730">
    <property type="component" value="Unassembled WGS sequence"/>
</dbReference>
<keyword evidence="11" id="KW-1185">Reference proteome</keyword>
<evidence type="ECO:0000256" key="4">
    <source>
        <dbReference type="ARBA" id="ARBA00023024"/>
    </source>
</evidence>
<feature type="chain" id="PRO_5024353931" description="chitinase" evidence="7">
    <location>
        <begin position="30"/>
        <end position="885"/>
    </location>
</feature>
<reference evidence="11 12" key="1">
    <citation type="submission" date="2017-12" db="EMBL/GenBank/DDBJ databases">
        <authorList>
            <person name="Paulsen S."/>
            <person name="Gram L.K."/>
        </authorList>
    </citation>
    <scope>NUCLEOTIDE SEQUENCE [LARGE SCALE GENOMIC DNA]</scope>
    <source>
        <strain evidence="10 12">S2231</strain>
        <strain evidence="9 11">S2233</strain>
    </source>
</reference>
<reference evidence="12" key="2">
    <citation type="submission" date="2019-06" db="EMBL/GenBank/DDBJ databases">
        <title>Co-occurence of chitin degradation, pigmentation and bioactivity in marine Pseudoalteromonas.</title>
        <authorList>
            <person name="Sonnenschein E.C."/>
            <person name="Bech P.K."/>
        </authorList>
    </citation>
    <scope>NUCLEOTIDE SEQUENCE [LARGE SCALE GENOMIC DNA]</scope>
    <source>
        <strain evidence="12">S2231</strain>
        <strain evidence="9">S2233</strain>
    </source>
</reference>
<dbReference type="SUPFAM" id="SSF51445">
    <property type="entry name" value="(Trans)glycosidases"/>
    <property type="match status" value="1"/>
</dbReference>
<gene>
    <name evidence="10" type="ORF">CWB96_13420</name>
    <name evidence="9" type="ORF">CWB97_01650</name>
</gene>
<dbReference type="Pfam" id="PF22352">
    <property type="entry name" value="K319L-like_PKD"/>
    <property type="match status" value="2"/>
</dbReference>
<dbReference type="EMBL" id="PNCL01000068">
    <property type="protein sequence ID" value="TMP57614.1"/>
    <property type="molecule type" value="Genomic_DNA"/>
</dbReference>
<dbReference type="Gene3D" id="2.60.40.10">
    <property type="entry name" value="Immunoglobulins"/>
    <property type="match status" value="2"/>
</dbReference>
<dbReference type="InterPro" id="IPR013540">
    <property type="entry name" value="ChitinaseA_N"/>
</dbReference>
<keyword evidence="5" id="KW-0119">Carbohydrate metabolism</keyword>
<dbReference type="RefSeq" id="WP_138594476.1">
    <property type="nucleotide sequence ID" value="NZ_PNCK01000006.1"/>
</dbReference>
<evidence type="ECO:0000256" key="3">
    <source>
        <dbReference type="ARBA" id="ARBA00022801"/>
    </source>
</evidence>
<dbReference type="PANTHER" id="PTHR11177:SF317">
    <property type="entry name" value="CHITINASE 12-RELATED"/>
    <property type="match status" value="1"/>
</dbReference>
<evidence type="ECO:0000259" key="8">
    <source>
        <dbReference type="PROSITE" id="PS51910"/>
    </source>
</evidence>
<evidence type="ECO:0000313" key="9">
    <source>
        <dbReference type="EMBL" id="TMP46593.1"/>
    </source>
</evidence>
<dbReference type="GO" id="GO:0008843">
    <property type="term" value="F:endochitinase activity"/>
    <property type="evidence" value="ECO:0007669"/>
    <property type="project" value="UniProtKB-EC"/>
</dbReference>
<accession>A0A5S3XPQ8</accession>
<dbReference type="SUPFAM" id="SSF51055">
    <property type="entry name" value="Carbohydrate binding domain"/>
    <property type="match status" value="2"/>
</dbReference>
<name>A0A5S3XPQ8_9GAMM</name>
<feature type="domain" description="GH18" evidence="8">
    <location>
        <begin position="174"/>
        <end position="583"/>
    </location>
</feature>
<dbReference type="SUPFAM" id="SSF54556">
    <property type="entry name" value="Chitinase insertion domain"/>
    <property type="match status" value="1"/>
</dbReference>
<evidence type="ECO:0000313" key="10">
    <source>
        <dbReference type="EMBL" id="TMP57614.1"/>
    </source>
</evidence>
<protein>
    <recommendedName>
        <fullName evidence="2">chitinase</fullName>
        <ecNumber evidence="2">3.2.1.14</ecNumber>
    </recommendedName>
</protein>
<evidence type="ECO:0000313" key="11">
    <source>
        <dbReference type="Proteomes" id="UP000305730"/>
    </source>
</evidence>
<organism evidence="10 12">
    <name type="scientific">Pseudoalteromonas citrea</name>
    <dbReference type="NCBI Taxonomy" id="43655"/>
    <lineage>
        <taxon>Bacteria</taxon>
        <taxon>Pseudomonadati</taxon>
        <taxon>Pseudomonadota</taxon>
        <taxon>Gammaproteobacteria</taxon>
        <taxon>Alteromonadales</taxon>
        <taxon>Pseudoalteromonadaceae</taxon>
        <taxon>Pseudoalteromonas</taxon>
    </lineage>
</organism>
<dbReference type="InterPro" id="IPR011583">
    <property type="entry name" value="Chitinase_II/V-like_cat"/>
</dbReference>
<comment type="caution">
    <text evidence="10">The sequence shown here is derived from an EMBL/GenBank/DDBJ whole genome shotgun (WGS) entry which is preliminary data.</text>
</comment>
<keyword evidence="3" id="KW-0378">Hydrolase</keyword>
<dbReference type="SUPFAM" id="SSF81296">
    <property type="entry name" value="E set domains"/>
    <property type="match status" value="1"/>
</dbReference>
<dbReference type="InterPro" id="IPR013783">
    <property type="entry name" value="Ig-like_fold"/>
</dbReference>
<dbReference type="InterPro" id="IPR017853">
    <property type="entry name" value="GH"/>
</dbReference>
<comment type="catalytic activity">
    <reaction evidence="1">
        <text>Random endo-hydrolysis of N-acetyl-beta-D-glucosaminide (1-&gt;4)-beta-linkages in chitin and chitodextrins.</text>
        <dbReference type="EC" id="3.2.1.14"/>
    </reaction>
</comment>
<dbReference type="GO" id="GO:0006032">
    <property type="term" value="P:chitin catabolic process"/>
    <property type="evidence" value="ECO:0007669"/>
    <property type="project" value="UniProtKB-KW"/>
</dbReference>
<dbReference type="EMBL" id="PNCK01000006">
    <property type="protein sequence ID" value="TMP46593.1"/>
    <property type="molecule type" value="Genomic_DNA"/>
</dbReference>
<dbReference type="InterPro" id="IPR003610">
    <property type="entry name" value="CBM5/12"/>
</dbReference>
<dbReference type="Gene3D" id="3.20.20.80">
    <property type="entry name" value="Glycosidases"/>
    <property type="match status" value="1"/>
</dbReference>
<dbReference type="OrthoDB" id="9775889at2"/>
<dbReference type="Pfam" id="PF00704">
    <property type="entry name" value="Glyco_hydro_18"/>
    <property type="match status" value="1"/>
</dbReference>
<dbReference type="CDD" id="cd06548">
    <property type="entry name" value="GH18_chitinase"/>
    <property type="match status" value="1"/>
</dbReference>
<dbReference type="Gene3D" id="2.60.40.3010">
    <property type="match status" value="1"/>
</dbReference>
<evidence type="ECO:0000256" key="7">
    <source>
        <dbReference type="SAM" id="SignalP"/>
    </source>
</evidence>
<dbReference type="CDD" id="cd12215">
    <property type="entry name" value="ChiC_BD"/>
    <property type="match status" value="2"/>
</dbReference>
<evidence type="ECO:0000313" key="12">
    <source>
        <dbReference type="Proteomes" id="UP000307706"/>
    </source>
</evidence>
<dbReference type="AlphaFoldDB" id="A0A5S3XPQ8"/>
<dbReference type="GO" id="GO:0030246">
    <property type="term" value="F:carbohydrate binding"/>
    <property type="evidence" value="ECO:0007669"/>
    <property type="project" value="InterPro"/>
</dbReference>
<dbReference type="GO" id="GO:0005576">
    <property type="term" value="C:extracellular region"/>
    <property type="evidence" value="ECO:0007669"/>
    <property type="project" value="InterPro"/>
</dbReference>
<reference evidence="10" key="3">
    <citation type="submission" date="2019-09" db="EMBL/GenBank/DDBJ databases">
        <title>Co-occurence of chitin degradation, pigmentation and bioactivity in marine Pseudoalteromonas.</title>
        <authorList>
            <person name="Sonnenschein E.C."/>
            <person name="Bech P.K."/>
        </authorList>
    </citation>
    <scope>NUCLEOTIDE SEQUENCE</scope>
    <source>
        <strain evidence="10">S2231</strain>
        <strain evidence="11">S2233</strain>
    </source>
</reference>
<keyword evidence="7" id="KW-0732">Signal</keyword>
<dbReference type="InterPro" id="IPR050314">
    <property type="entry name" value="Glycosyl_Hydrlase_18"/>
</dbReference>
<dbReference type="InterPro" id="IPR036573">
    <property type="entry name" value="CBM_sf_5/12"/>
</dbReference>
<evidence type="ECO:0000256" key="6">
    <source>
        <dbReference type="ARBA" id="ARBA00023326"/>
    </source>
</evidence>